<dbReference type="OrthoDB" id="163865at2157"/>
<dbReference type="Pfam" id="PF06277">
    <property type="entry name" value="EutA"/>
    <property type="match status" value="1"/>
</dbReference>
<dbReference type="Proteomes" id="UP000198397">
    <property type="component" value="Unassembled WGS sequence"/>
</dbReference>
<keyword evidence="2" id="KW-1185">Reference proteome</keyword>
<dbReference type="Gene3D" id="3.30.420.40">
    <property type="match status" value="1"/>
</dbReference>
<protein>
    <submittedName>
        <fullName evidence="1">Ethanolamine utilization protein EutA</fullName>
    </submittedName>
</protein>
<dbReference type="RefSeq" id="WP_089385064.1">
    <property type="nucleotide sequence ID" value="NZ_FZNQ01000010.1"/>
</dbReference>
<dbReference type="PIRSF" id="PIRSF012293">
    <property type="entry name" value="EutA"/>
    <property type="match status" value="1"/>
</dbReference>
<dbReference type="EMBL" id="FZNQ01000010">
    <property type="protein sequence ID" value="SNR50052.1"/>
    <property type="molecule type" value="Genomic_DNA"/>
</dbReference>
<dbReference type="PANTHER" id="PTHR32432:SF13">
    <property type="entry name" value="ETHANOLAMINE AMMONIA-LYASE REACTIVASE EUTA"/>
    <property type="match status" value="1"/>
</dbReference>
<dbReference type="InterPro" id="IPR009377">
    <property type="entry name" value="EutA"/>
</dbReference>
<reference evidence="1 2" key="1">
    <citation type="submission" date="2017-06" db="EMBL/GenBank/DDBJ databases">
        <authorList>
            <person name="Kim H.J."/>
            <person name="Triplett B.A."/>
        </authorList>
    </citation>
    <scope>NUCLEOTIDE SEQUENCE [LARGE SCALE GENOMIC DNA]</scope>
    <source>
        <strain evidence="1 2">DSM 8800</strain>
    </source>
</reference>
<dbReference type="PANTHER" id="PTHR32432">
    <property type="entry name" value="CELL DIVISION PROTEIN FTSA-RELATED"/>
    <property type="match status" value="1"/>
</dbReference>
<sequence>MPPDEWVESVGVDVGTTTTQVVVSRLRVSNPPASDAALRPEIRERAVIHRSPIVETPLVDPETVDVVAVAAVVETALAAVDRSPADIDTGAVIVTGEAAKRENAERLVHRIAADAGDFVAAAAGASFEAVLAGRGSGAATRAAETGETVANVDVGGGTTNVAIFEGDRVVETRCLDVGARLVRVTDARISAIAPQVTELIASNGLDSSNGLDRSSGLDLAIGDEASDGALRPVARNAAQLIADLLAGPPFDLRTEALLIGERPSARIDLDAVVVTGGVGAIMNEHSLNADADNADANVDPFRHGDLGPLLAAELRTALAERLPDVDLIALDEDLRATVVGVGTEATTFSGRTIWLDPSLLPLRDVPIVVVGSVADGPESSDPDTPTSKFLQALATATDLYGLDAEQADGDTAPDALGLYIGEIGSLTYGTLQRVADALAHALAATGYPTTLPLVIVTRQNCAKALGQALHGRLDAPYLVIDELELTADDRLDIGEPLAGRDAVPVVTKTLAFGEGHF</sequence>
<dbReference type="InterPro" id="IPR050696">
    <property type="entry name" value="FtsA/MreB"/>
</dbReference>
<dbReference type="InterPro" id="IPR043129">
    <property type="entry name" value="ATPase_NBD"/>
</dbReference>
<dbReference type="AlphaFoldDB" id="A0A238WU26"/>
<dbReference type="SUPFAM" id="SSF53067">
    <property type="entry name" value="Actin-like ATPase domain"/>
    <property type="match status" value="1"/>
</dbReference>
<evidence type="ECO:0000313" key="2">
    <source>
        <dbReference type="Proteomes" id="UP000198397"/>
    </source>
</evidence>
<organism evidence="1 2">
    <name type="scientific">Halorubrum vacuolatum</name>
    <name type="common">Natronobacterium vacuolatum</name>
    <dbReference type="NCBI Taxonomy" id="63740"/>
    <lineage>
        <taxon>Archaea</taxon>
        <taxon>Methanobacteriati</taxon>
        <taxon>Methanobacteriota</taxon>
        <taxon>Stenosarchaea group</taxon>
        <taxon>Halobacteria</taxon>
        <taxon>Halobacteriales</taxon>
        <taxon>Haloferacaceae</taxon>
        <taxon>Halorubrum</taxon>
    </lineage>
</organism>
<proteinExistence type="predicted"/>
<gene>
    <name evidence="1" type="ORF">SAMN06264855_11047</name>
</gene>
<evidence type="ECO:0000313" key="1">
    <source>
        <dbReference type="EMBL" id="SNR50052.1"/>
    </source>
</evidence>
<name>A0A238WU26_HALVU</name>
<accession>A0A238WU26</accession>